<dbReference type="Pfam" id="PF01381">
    <property type="entry name" value="HTH_3"/>
    <property type="match status" value="1"/>
</dbReference>
<reference evidence="2 3" key="1">
    <citation type="journal article" date="2016" name="Int. J. Syst. Evol. Microbiol.">
        <title>Agromyces aureus sp. nov., isolated from the rhizosphere of Salix caprea L. grown in a heavy-metal-contaminated soil.</title>
        <authorList>
            <person name="Corretto E."/>
            <person name="Antonielli L."/>
            <person name="Sessitsch A."/>
            <person name="Compant S."/>
            <person name="Gorfer M."/>
            <person name="Kuffner M."/>
            <person name="Brader G."/>
        </authorList>
    </citation>
    <scope>NUCLEOTIDE SEQUENCE [LARGE SCALE GENOMIC DNA]</scope>
    <source>
        <strain evidence="2 3">AR33</strain>
    </source>
</reference>
<protein>
    <recommendedName>
        <fullName evidence="1">HTH cro/C1-type domain-containing protein</fullName>
    </recommendedName>
</protein>
<evidence type="ECO:0000313" key="2">
    <source>
        <dbReference type="EMBL" id="ANJ26779.1"/>
    </source>
</evidence>
<proteinExistence type="predicted"/>
<keyword evidence="3" id="KW-1185">Reference proteome</keyword>
<evidence type="ECO:0000259" key="1">
    <source>
        <dbReference type="PROSITE" id="PS50943"/>
    </source>
</evidence>
<dbReference type="CDD" id="cd00093">
    <property type="entry name" value="HTH_XRE"/>
    <property type="match status" value="1"/>
</dbReference>
<dbReference type="InterPro" id="IPR001387">
    <property type="entry name" value="Cro/C1-type_HTH"/>
</dbReference>
<dbReference type="EMBL" id="CP013979">
    <property type="protein sequence ID" value="ANJ26779.1"/>
    <property type="molecule type" value="Genomic_DNA"/>
</dbReference>
<accession>A0A191WF24</accession>
<dbReference type="SMART" id="SM00530">
    <property type="entry name" value="HTH_XRE"/>
    <property type="match status" value="1"/>
</dbReference>
<dbReference type="PROSITE" id="PS50943">
    <property type="entry name" value="HTH_CROC1"/>
    <property type="match status" value="1"/>
</dbReference>
<feature type="domain" description="HTH cro/C1-type" evidence="1">
    <location>
        <begin position="16"/>
        <end position="71"/>
    </location>
</feature>
<name>A0A191WF24_9MICO</name>
<reference evidence="3" key="2">
    <citation type="submission" date="2016-01" db="EMBL/GenBank/DDBJ databases">
        <title>Complete genome sequence of Agromyces aureus AR33T and comparison with related organisms.</title>
        <authorList>
            <person name="Corretto E."/>
            <person name="Antonielli L."/>
            <person name="Sessitsch A."/>
            <person name="Brader G."/>
        </authorList>
    </citation>
    <scope>NUCLEOTIDE SEQUENCE [LARGE SCALE GENOMIC DNA]</scope>
    <source>
        <strain evidence="3">AR33</strain>
    </source>
</reference>
<dbReference type="InterPro" id="IPR010982">
    <property type="entry name" value="Lambda_DNA-bd_dom_sf"/>
</dbReference>
<organism evidence="2 3">
    <name type="scientific">Agromyces aureus</name>
    <dbReference type="NCBI Taxonomy" id="453304"/>
    <lineage>
        <taxon>Bacteria</taxon>
        <taxon>Bacillati</taxon>
        <taxon>Actinomycetota</taxon>
        <taxon>Actinomycetes</taxon>
        <taxon>Micrococcales</taxon>
        <taxon>Microbacteriaceae</taxon>
        <taxon>Agromyces</taxon>
    </lineage>
</organism>
<dbReference type="AlphaFoldDB" id="A0A191WF24"/>
<dbReference type="KEGG" id="agy:ATC03_08700"/>
<dbReference type="Proteomes" id="UP000078437">
    <property type="component" value="Chromosome"/>
</dbReference>
<dbReference type="GO" id="GO:0003677">
    <property type="term" value="F:DNA binding"/>
    <property type="evidence" value="ECO:0007669"/>
    <property type="project" value="InterPro"/>
</dbReference>
<dbReference type="Gene3D" id="1.10.260.40">
    <property type="entry name" value="lambda repressor-like DNA-binding domains"/>
    <property type="match status" value="1"/>
</dbReference>
<dbReference type="RefSeq" id="WP_067875686.1">
    <property type="nucleotide sequence ID" value="NZ_CP013979.1"/>
</dbReference>
<sequence>MSQEVSARAKAYAKQLQADIKANRWTQQNVAAEVGIDVSNLSKKLNGKTPLGLDEMFEILDVIGVDHADYLTRAAALAAKAARKA</sequence>
<gene>
    <name evidence="2" type="ORF">ATC03_08700</name>
</gene>
<evidence type="ECO:0000313" key="3">
    <source>
        <dbReference type="Proteomes" id="UP000078437"/>
    </source>
</evidence>
<dbReference type="SUPFAM" id="SSF47413">
    <property type="entry name" value="lambda repressor-like DNA-binding domains"/>
    <property type="match status" value="1"/>
</dbReference>